<organism evidence="10 11">
    <name type="scientific">Candidatus Kerfeldbacteria bacterium CG15_BIG_FIL_POST_REV_8_21_14_020_45_12</name>
    <dbReference type="NCBI Taxonomy" id="2014247"/>
    <lineage>
        <taxon>Bacteria</taxon>
        <taxon>Candidatus Kerfeldiibacteriota</taxon>
    </lineage>
</organism>
<evidence type="ECO:0000313" key="10">
    <source>
        <dbReference type="EMBL" id="PIW36283.1"/>
    </source>
</evidence>
<proteinExistence type="predicted"/>
<dbReference type="InterPro" id="IPR011545">
    <property type="entry name" value="DEAD/DEAH_box_helicase_dom"/>
</dbReference>
<keyword evidence="3" id="KW-0227">DNA damage</keyword>
<dbReference type="Pfam" id="PF17757">
    <property type="entry name" value="UvrB_inter"/>
    <property type="match status" value="1"/>
</dbReference>
<accession>A0A2M7H224</accession>
<dbReference type="InterPro" id="IPR003711">
    <property type="entry name" value="CarD-like/TRCF_RID"/>
</dbReference>
<dbReference type="Gene3D" id="2.40.10.170">
    <property type="match status" value="1"/>
</dbReference>
<dbReference type="InterPro" id="IPR027417">
    <property type="entry name" value="P-loop_NTPase"/>
</dbReference>
<keyword evidence="6" id="KW-0067">ATP-binding</keyword>
<protein>
    <recommendedName>
        <fullName evidence="9">Helicase ATP-binding domain-containing protein</fullName>
    </recommendedName>
</protein>
<dbReference type="Pfam" id="PF00270">
    <property type="entry name" value="DEAD"/>
    <property type="match status" value="1"/>
</dbReference>
<dbReference type="GO" id="GO:0003677">
    <property type="term" value="F:DNA binding"/>
    <property type="evidence" value="ECO:0007669"/>
    <property type="project" value="UniProtKB-KW"/>
</dbReference>
<keyword evidence="8" id="KW-0234">DNA repair</keyword>
<dbReference type="Gene3D" id="3.40.50.11180">
    <property type="match status" value="1"/>
</dbReference>
<dbReference type="PANTHER" id="PTHR47964">
    <property type="entry name" value="ATP-DEPENDENT DNA HELICASE HOMOLOG RECG, CHLOROPLASTIC"/>
    <property type="match status" value="1"/>
</dbReference>
<dbReference type="Pfam" id="PF02559">
    <property type="entry name" value="CarD_TRCF_RID"/>
    <property type="match status" value="1"/>
</dbReference>
<evidence type="ECO:0000256" key="6">
    <source>
        <dbReference type="ARBA" id="ARBA00022840"/>
    </source>
</evidence>
<dbReference type="InterPro" id="IPR047112">
    <property type="entry name" value="RecG/Mfd"/>
</dbReference>
<dbReference type="InterPro" id="IPR014001">
    <property type="entry name" value="Helicase_ATP-bd"/>
</dbReference>
<dbReference type="GO" id="GO:0003678">
    <property type="term" value="F:DNA helicase activity"/>
    <property type="evidence" value="ECO:0007669"/>
    <property type="project" value="TreeGrafter"/>
</dbReference>
<dbReference type="Proteomes" id="UP000230292">
    <property type="component" value="Unassembled WGS sequence"/>
</dbReference>
<dbReference type="EMBL" id="PFGC01000064">
    <property type="protein sequence ID" value="PIW36283.1"/>
    <property type="molecule type" value="Genomic_DNA"/>
</dbReference>
<sequence length="554" mass="61538">MKTSVAPLTPGVHQLVGEIPNPLALAHWLTHTPLIESGAVFVILENEFDRRIVAEALPLLTSKLEVIEWTGGVFALARLQASQGIVLLDKVTLEENLLPTPSAFSKACLELIVGDQFTVADLQTLLADHGFDREPTANEPGRWAARGDVVDVFVDYPLRIQFDNGVVESISEFDLGTGAHGKQHQSVIIPPLHLRGRSSLLDHLPVDAPLVMFHQEALPTLHPQILINSVQLPDHENAGYTDARSYHLRHEELEKDLRNSQQVVLFSAYPDKARGLLDGKSIQVHDFNFTTRGFWHKASGSLVLTDINIGFGEHEQRKKQAALAQEMVQKLTPGDLVVHIYHGIGRFGGTTVMHVNKLDREYFQLEYAAGDKIYVPVELAERVDKYLGDPNPKLNRLSDASWNEAVVKVRAHTLEMARELLELYAKRTVARASQCSQQPAELNFDAACPYVLTSDQIEAWETIKKDLSQEQPMDRLLCGDVGFGKTEVALRATLRAVLNGYQVAVLAPTTILVQQHFDTFSERLKEFGVTVGQLSRFTTAKEQRAVITDLASGL</sequence>
<dbReference type="AlphaFoldDB" id="A0A2M7H224"/>
<dbReference type="InterPro" id="IPR036101">
    <property type="entry name" value="CarD-like/TRCF_RID_sf"/>
</dbReference>
<keyword evidence="1" id="KW-0963">Cytoplasm</keyword>
<evidence type="ECO:0000259" key="9">
    <source>
        <dbReference type="PROSITE" id="PS51192"/>
    </source>
</evidence>
<evidence type="ECO:0000256" key="8">
    <source>
        <dbReference type="ARBA" id="ARBA00023204"/>
    </source>
</evidence>
<evidence type="ECO:0000256" key="5">
    <source>
        <dbReference type="ARBA" id="ARBA00022806"/>
    </source>
</evidence>
<dbReference type="PANTHER" id="PTHR47964:SF1">
    <property type="entry name" value="ATP-DEPENDENT DNA HELICASE HOMOLOG RECG, CHLOROPLASTIC"/>
    <property type="match status" value="1"/>
</dbReference>
<dbReference type="SUPFAM" id="SSF52540">
    <property type="entry name" value="P-loop containing nucleoside triphosphate hydrolases"/>
    <property type="match status" value="2"/>
</dbReference>
<keyword evidence="5" id="KW-0347">Helicase</keyword>
<feature type="domain" description="Helicase ATP-binding" evidence="9">
    <location>
        <begin position="466"/>
        <end position="554"/>
    </location>
</feature>
<evidence type="ECO:0000256" key="3">
    <source>
        <dbReference type="ARBA" id="ARBA00022763"/>
    </source>
</evidence>
<evidence type="ECO:0000256" key="4">
    <source>
        <dbReference type="ARBA" id="ARBA00022801"/>
    </source>
</evidence>
<dbReference type="SUPFAM" id="SSF141259">
    <property type="entry name" value="CarD-like"/>
    <property type="match status" value="1"/>
</dbReference>
<evidence type="ECO:0000313" key="11">
    <source>
        <dbReference type="Proteomes" id="UP000230292"/>
    </source>
</evidence>
<dbReference type="SMART" id="SM01058">
    <property type="entry name" value="CarD_TRCF"/>
    <property type="match status" value="1"/>
</dbReference>
<dbReference type="GO" id="GO:0005524">
    <property type="term" value="F:ATP binding"/>
    <property type="evidence" value="ECO:0007669"/>
    <property type="project" value="UniProtKB-KW"/>
</dbReference>
<dbReference type="GO" id="GO:0016787">
    <property type="term" value="F:hydrolase activity"/>
    <property type="evidence" value="ECO:0007669"/>
    <property type="project" value="UniProtKB-KW"/>
</dbReference>
<dbReference type="PROSITE" id="PS51192">
    <property type="entry name" value="HELICASE_ATP_BIND_1"/>
    <property type="match status" value="1"/>
</dbReference>
<feature type="non-terminal residue" evidence="10">
    <location>
        <position position="554"/>
    </location>
</feature>
<dbReference type="GO" id="GO:0006281">
    <property type="term" value="P:DNA repair"/>
    <property type="evidence" value="ECO:0007669"/>
    <property type="project" value="UniProtKB-KW"/>
</dbReference>
<gene>
    <name evidence="10" type="ORF">COW24_06240</name>
</gene>
<evidence type="ECO:0000256" key="7">
    <source>
        <dbReference type="ARBA" id="ARBA00023125"/>
    </source>
</evidence>
<reference evidence="10 11" key="1">
    <citation type="submission" date="2017-09" db="EMBL/GenBank/DDBJ databases">
        <title>Depth-based differentiation of microbial function through sediment-hosted aquifers and enrichment of novel symbionts in the deep terrestrial subsurface.</title>
        <authorList>
            <person name="Probst A.J."/>
            <person name="Ladd B."/>
            <person name="Jarett J.K."/>
            <person name="Geller-Mcgrath D.E."/>
            <person name="Sieber C.M."/>
            <person name="Emerson J.B."/>
            <person name="Anantharaman K."/>
            <person name="Thomas B.C."/>
            <person name="Malmstrom R."/>
            <person name="Stieglmeier M."/>
            <person name="Klingl A."/>
            <person name="Woyke T."/>
            <person name="Ryan C.M."/>
            <person name="Banfield J.F."/>
        </authorList>
    </citation>
    <scope>NUCLEOTIDE SEQUENCE [LARGE SCALE GENOMIC DNA]</scope>
    <source>
        <strain evidence="10">CG15_BIG_FIL_POST_REV_8_21_14_020_45_12</strain>
    </source>
</reference>
<name>A0A2M7H224_9BACT</name>
<dbReference type="Gene3D" id="3.30.2060.10">
    <property type="entry name" value="Penicillin-binding protein 1b domain"/>
    <property type="match status" value="1"/>
</dbReference>
<evidence type="ECO:0000256" key="2">
    <source>
        <dbReference type="ARBA" id="ARBA00022741"/>
    </source>
</evidence>
<dbReference type="InterPro" id="IPR041471">
    <property type="entry name" value="UvrB_inter"/>
</dbReference>
<comment type="caution">
    <text evidence="10">The sequence shown here is derived from an EMBL/GenBank/DDBJ whole genome shotgun (WGS) entry which is preliminary data.</text>
</comment>
<keyword evidence="4" id="KW-0378">Hydrolase</keyword>
<evidence type="ECO:0000256" key="1">
    <source>
        <dbReference type="ARBA" id="ARBA00022490"/>
    </source>
</evidence>
<keyword evidence="2" id="KW-0547">Nucleotide-binding</keyword>
<dbReference type="Gene3D" id="3.40.50.300">
    <property type="entry name" value="P-loop containing nucleotide triphosphate hydrolases"/>
    <property type="match status" value="1"/>
</dbReference>
<keyword evidence="7" id="KW-0238">DNA-binding</keyword>